<evidence type="ECO:0000259" key="10">
    <source>
        <dbReference type="PROSITE" id="PS50109"/>
    </source>
</evidence>
<dbReference type="InterPro" id="IPR005467">
    <property type="entry name" value="His_kinase_dom"/>
</dbReference>
<dbReference type="SUPFAM" id="SSF47384">
    <property type="entry name" value="Homodimeric domain of signal transducing histidine kinase"/>
    <property type="match status" value="1"/>
</dbReference>
<evidence type="ECO:0000256" key="5">
    <source>
        <dbReference type="ARBA" id="ARBA00022553"/>
    </source>
</evidence>
<evidence type="ECO:0000256" key="3">
    <source>
        <dbReference type="ARBA" id="ARBA00012438"/>
    </source>
</evidence>
<evidence type="ECO:0000256" key="8">
    <source>
        <dbReference type="ARBA" id="ARBA00023012"/>
    </source>
</evidence>
<dbReference type="EC" id="2.7.13.3" evidence="3"/>
<name>A0ABW4XBX2_9ACTN</name>
<protein>
    <recommendedName>
        <fullName evidence="3">histidine kinase</fullName>
        <ecNumber evidence="3">2.7.13.3</ecNumber>
    </recommendedName>
</protein>
<keyword evidence="4" id="KW-0472">Membrane</keyword>
<dbReference type="GO" id="GO:0016301">
    <property type="term" value="F:kinase activity"/>
    <property type="evidence" value="ECO:0007669"/>
    <property type="project" value="UniProtKB-KW"/>
</dbReference>
<dbReference type="CDD" id="cd00082">
    <property type="entry name" value="HisKA"/>
    <property type="match status" value="1"/>
</dbReference>
<dbReference type="PROSITE" id="PS50109">
    <property type="entry name" value="HIS_KIN"/>
    <property type="match status" value="1"/>
</dbReference>
<dbReference type="SUPFAM" id="SSF55874">
    <property type="entry name" value="ATPase domain of HSP90 chaperone/DNA topoisomerase II/histidine kinase"/>
    <property type="match status" value="1"/>
</dbReference>
<dbReference type="Gene3D" id="3.30.565.10">
    <property type="entry name" value="Histidine kinase-like ATPase, C-terminal domain"/>
    <property type="match status" value="1"/>
</dbReference>
<dbReference type="RefSeq" id="WP_376877423.1">
    <property type="nucleotide sequence ID" value="NZ_JBHUHP010000014.1"/>
</dbReference>
<dbReference type="Pfam" id="PF02518">
    <property type="entry name" value="HATPase_c"/>
    <property type="match status" value="1"/>
</dbReference>
<dbReference type="InterPro" id="IPR036890">
    <property type="entry name" value="HATPase_C_sf"/>
</dbReference>
<evidence type="ECO:0000256" key="9">
    <source>
        <dbReference type="ARBA" id="ARBA00023026"/>
    </source>
</evidence>
<accession>A0ABW4XBX2</accession>
<reference evidence="12" key="1">
    <citation type="journal article" date="2019" name="Int. J. Syst. Evol. Microbiol.">
        <title>The Global Catalogue of Microorganisms (GCM) 10K type strain sequencing project: providing services to taxonomists for standard genome sequencing and annotation.</title>
        <authorList>
            <consortium name="The Broad Institute Genomics Platform"/>
            <consortium name="The Broad Institute Genome Sequencing Center for Infectious Disease"/>
            <person name="Wu L."/>
            <person name="Ma J."/>
        </authorList>
    </citation>
    <scope>NUCLEOTIDE SEQUENCE [LARGE SCALE GENOMIC DNA]</scope>
    <source>
        <strain evidence="12">JCM 3338</strain>
    </source>
</reference>
<evidence type="ECO:0000256" key="2">
    <source>
        <dbReference type="ARBA" id="ARBA00004651"/>
    </source>
</evidence>
<dbReference type="PANTHER" id="PTHR44936:SF9">
    <property type="entry name" value="SENSOR PROTEIN CREC"/>
    <property type="match status" value="1"/>
</dbReference>
<proteinExistence type="predicted"/>
<keyword evidence="9" id="KW-0843">Virulence</keyword>
<dbReference type="SMART" id="SM00387">
    <property type="entry name" value="HATPase_c"/>
    <property type="match status" value="1"/>
</dbReference>
<gene>
    <name evidence="11" type="ORF">ACFSHS_14640</name>
</gene>
<sequence length="220" mass="23334">MDVEHGIEEALDAVLHEIRQPLAAVFALAEAVRGRPDLPADVRRTVDELIREAEDVSAAAGSVVEMRSRRGLAPTATVDVDEVVRSVFDSYRRTWRGTLRSRGNSAGSLEIAGGRTPLRRCLVNVVDNAVRAAGPKGTVTVAVHRGSDVVRISVEDDGPGFGRGPTANGLGLLVTRRLLDEMGGQLVTSLPSNARGAVVTLFLSARMAGPSQLVEPVRAV</sequence>
<dbReference type="PANTHER" id="PTHR44936">
    <property type="entry name" value="SENSOR PROTEIN CREC"/>
    <property type="match status" value="1"/>
</dbReference>
<dbReference type="InterPro" id="IPR003661">
    <property type="entry name" value="HisK_dim/P_dom"/>
</dbReference>
<evidence type="ECO:0000256" key="7">
    <source>
        <dbReference type="ARBA" id="ARBA00022777"/>
    </source>
</evidence>
<feature type="domain" description="Histidine kinase" evidence="10">
    <location>
        <begin position="13"/>
        <end position="207"/>
    </location>
</feature>
<dbReference type="CDD" id="cd00075">
    <property type="entry name" value="HATPase"/>
    <property type="match status" value="1"/>
</dbReference>
<keyword evidence="7 11" id="KW-0418">Kinase</keyword>
<dbReference type="InterPro" id="IPR050980">
    <property type="entry name" value="2C_sensor_his_kinase"/>
</dbReference>
<evidence type="ECO:0000256" key="4">
    <source>
        <dbReference type="ARBA" id="ARBA00022475"/>
    </source>
</evidence>
<comment type="catalytic activity">
    <reaction evidence="1">
        <text>ATP + protein L-histidine = ADP + protein N-phospho-L-histidine.</text>
        <dbReference type="EC" id="2.7.13.3"/>
    </reaction>
</comment>
<comment type="caution">
    <text evidence="11">The sequence shown here is derived from an EMBL/GenBank/DDBJ whole genome shotgun (WGS) entry which is preliminary data.</text>
</comment>
<dbReference type="InterPro" id="IPR036097">
    <property type="entry name" value="HisK_dim/P_sf"/>
</dbReference>
<dbReference type="EMBL" id="JBHUHP010000014">
    <property type="protein sequence ID" value="MFD2092810.1"/>
    <property type="molecule type" value="Genomic_DNA"/>
</dbReference>
<dbReference type="InterPro" id="IPR003594">
    <property type="entry name" value="HATPase_dom"/>
</dbReference>
<organism evidence="11 12">
    <name type="scientific">Blastococcus deserti</name>
    <dbReference type="NCBI Taxonomy" id="2259033"/>
    <lineage>
        <taxon>Bacteria</taxon>
        <taxon>Bacillati</taxon>
        <taxon>Actinomycetota</taxon>
        <taxon>Actinomycetes</taxon>
        <taxon>Geodermatophilales</taxon>
        <taxon>Geodermatophilaceae</taxon>
        <taxon>Blastococcus</taxon>
    </lineage>
</organism>
<keyword evidence="4" id="KW-1003">Cell membrane</keyword>
<keyword evidence="12" id="KW-1185">Reference proteome</keyword>
<evidence type="ECO:0000256" key="6">
    <source>
        <dbReference type="ARBA" id="ARBA00022679"/>
    </source>
</evidence>
<dbReference type="InterPro" id="IPR004358">
    <property type="entry name" value="Sig_transdc_His_kin-like_C"/>
</dbReference>
<dbReference type="Proteomes" id="UP001597402">
    <property type="component" value="Unassembled WGS sequence"/>
</dbReference>
<evidence type="ECO:0000313" key="12">
    <source>
        <dbReference type="Proteomes" id="UP001597402"/>
    </source>
</evidence>
<dbReference type="PRINTS" id="PR00344">
    <property type="entry name" value="BCTRLSENSOR"/>
</dbReference>
<comment type="subcellular location">
    <subcellularLocation>
        <location evidence="2">Cell membrane</location>
        <topology evidence="2">Multi-pass membrane protein</topology>
    </subcellularLocation>
</comment>
<evidence type="ECO:0000313" key="11">
    <source>
        <dbReference type="EMBL" id="MFD2092810.1"/>
    </source>
</evidence>
<keyword evidence="6" id="KW-0808">Transferase</keyword>
<keyword evidence="8" id="KW-0902">Two-component regulatory system</keyword>
<evidence type="ECO:0000256" key="1">
    <source>
        <dbReference type="ARBA" id="ARBA00000085"/>
    </source>
</evidence>
<keyword evidence="5" id="KW-0597">Phosphoprotein</keyword>